<dbReference type="AlphaFoldDB" id="A1UTP0"/>
<dbReference type="HOGENOM" id="CLU_3340625_0_0_5"/>
<name>A1UTP0_BARBK</name>
<reference evidence="2 3" key="1">
    <citation type="submission" date="2006-12" db="EMBL/GenBank/DDBJ databases">
        <authorList>
            <person name="Hendrix L."/>
            <person name="Mohamoud Y."/>
            <person name="Radune D."/>
            <person name="Shvartsbeyn A."/>
            <person name="Daugherty S."/>
            <person name="Dodson R."/>
            <person name="Durkin A.S."/>
            <person name="Harkins D."/>
            <person name="Huot H."/>
            <person name="Kothari S.P."/>
            <person name="Madupu R."/>
            <person name="Li J."/>
            <person name="Nelson W.C."/>
            <person name="Shrivastava S."/>
            <person name="Giglio M.G."/>
            <person name="Haft D."/>
            <person name="Selengut J."/>
            <person name="Fraser-Ligget C."/>
            <person name="Seshadri R."/>
        </authorList>
    </citation>
    <scope>NUCLEOTIDE SEQUENCE [LARGE SCALE GENOMIC DNA]</scope>
    <source>
        <strain evidence="3">ATCC 35685 / NCTC 12138 / KC583</strain>
    </source>
</reference>
<dbReference type="EMBL" id="CP000524">
    <property type="protein sequence ID" value="ABM44778.1"/>
    <property type="molecule type" value="Genomic_DNA"/>
</dbReference>
<dbReference type="KEGG" id="bbk:BARBAKC583_1074"/>
<gene>
    <name evidence="2" type="ordered locus">BARBAKC583_1074</name>
</gene>
<evidence type="ECO:0000256" key="1">
    <source>
        <dbReference type="SAM" id="MobiDB-lite"/>
    </source>
</evidence>
<feature type="region of interest" description="Disordered" evidence="1">
    <location>
        <begin position="10"/>
        <end position="37"/>
    </location>
</feature>
<accession>A1UTP0</accession>
<protein>
    <submittedName>
        <fullName evidence="2">Uncharacterized protein</fullName>
    </submittedName>
</protein>
<feature type="compositionally biased region" description="Polar residues" evidence="1">
    <location>
        <begin position="28"/>
        <end position="37"/>
    </location>
</feature>
<evidence type="ECO:0000313" key="2">
    <source>
        <dbReference type="EMBL" id="ABM44778.1"/>
    </source>
</evidence>
<sequence length="37" mass="3825">MTLLKYCVSSHAKEPSTGAPGFDKGSVRPSSSESAVL</sequence>
<dbReference type="Proteomes" id="UP000000643">
    <property type="component" value="Chromosome"/>
</dbReference>
<proteinExistence type="predicted"/>
<organism evidence="2 3">
    <name type="scientific">Bartonella bacilliformis (strain ATCC 35685 / KC583 / Herrer 020/F12,63)</name>
    <dbReference type="NCBI Taxonomy" id="360095"/>
    <lineage>
        <taxon>Bacteria</taxon>
        <taxon>Pseudomonadati</taxon>
        <taxon>Pseudomonadota</taxon>
        <taxon>Alphaproteobacteria</taxon>
        <taxon>Hyphomicrobiales</taxon>
        <taxon>Bartonellaceae</taxon>
        <taxon>Bartonella</taxon>
    </lineage>
</organism>
<evidence type="ECO:0000313" key="3">
    <source>
        <dbReference type="Proteomes" id="UP000000643"/>
    </source>
</evidence>